<organism evidence="1 2">
    <name type="scientific">Nocardioides zhouii</name>
    <dbReference type="NCBI Taxonomy" id="1168729"/>
    <lineage>
        <taxon>Bacteria</taxon>
        <taxon>Bacillati</taxon>
        <taxon>Actinomycetota</taxon>
        <taxon>Actinomycetes</taxon>
        <taxon>Propionibacteriales</taxon>
        <taxon>Nocardioidaceae</taxon>
        <taxon>Nocardioides</taxon>
    </lineage>
</organism>
<sequence>MRLTVLYDDACPLCRAFSSWLGRQPLLVDLDLVPAGSTAARRRFPSLDPERTLEEVTVVSDAGAVWTEGHAWVMCLWATAPHRALAESLARPSRLPLAKGAAYLAAGLRGATSSLPRRPRTYEPCTDACCTPTTPEATP</sequence>
<evidence type="ECO:0000313" key="2">
    <source>
        <dbReference type="Proteomes" id="UP000291101"/>
    </source>
</evidence>
<dbReference type="EMBL" id="SDWV01000002">
    <property type="protein sequence ID" value="RYC14229.1"/>
    <property type="molecule type" value="Genomic_DNA"/>
</dbReference>
<comment type="caution">
    <text evidence="1">The sequence shown here is derived from an EMBL/GenBank/DDBJ whole genome shotgun (WGS) entry which is preliminary data.</text>
</comment>
<dbReference type="GO" id="GO:0015035">
    <property type="term" value="F:protein-disulfide reductase activity"/>
    <property type="evidence" value="ECO:0007669"/>
    <property type="project" value="InterPro"/>
</dbReference>
<dbReference type="RefSeq" id="WP_129424407.1">
    <property type="nucleotide sequence ID" value="NZ_SDWV01000002.1"/>
</dbReference>
<dbReference type="Proteomes" id="UP000291101">
    <property type="component" value="Unassembled WGS sequence"/>
</dbReference>
<dbReference type="OrthoDB" id="277004at2"/>
<accession>A0A4Q2TBG0</accession>
<name>A0A4Q2TBG0_9ACTN</name>
<keyword evidence="2" id="KW-1185">Reference proteome</keyword>
<protein>
    <submittedName>
        <fullName evidence="1">DUF393 domain-containing protein</fullName>
    </submittedName>
</protein>
<reference evidence="1 2" key="1">
    <citation type="submission" date="2019-01" db="EMBL/GenBank/DDBJ databases">
        <title>Novel species of Nocardioides.</title>
        <authorList>
            <person name="Liu Q."/>
            <person name="X Y.-H."/>
        </authorList>
    </citation>
    <scope>NUCLEOTIDE SEQUENCE [LARGE SCALE GENOMIC DNA]</scope>
    <source>
        <strain evidence="1 2">HLT2-9</strain>
    </source>
</reference>
<evidence type="ECO:0000313" key="1">
    <source>
        <dbReference type="EMBL" id="RYC14229.1"/>
    </source>
</evidence>
<dbReference type="AlphaFoldDB" id="A0A4Q2TBG0"/>
<dbReference type="InterPro" id="IPR007263">
    <property type="entry name" value="DCC1-like"/>
</dbReference>
<proteinExistence type="predicted"/>
<dbReference type="Pfam" id="PF04134">
    <property type="entry name" value="DCC1-like"/>
    <property type="match status" value="1"/>
</dbReference>
<gene>
    <name evidence="1" type="ORF">EUA94_02665</name>
</gene>